<evidence type="ECO:0000256" key="1">
    <source>
        <dbReference type="SAM" id="MobiDB-lite"/>
    </source>
</evidence>
<comment type="caution">
    <text evidence="2">The sequence shown here is derived from an EMBL/GenBank/DDBJ whole genome shotgun (WGS) entry which is preliminary data.</text>
</comment>
<dbReference type="Proteomes" id="UP000299102">
    <property type="component" value="Unassembled WGS sequence"/>
</dbReference>
<feature type="region of interest" description="Disordered" evidence="1">
    <location>
        <begin position="174"/>
        <end position="214"/>
    </location>
</feature>
<dbReference type="EMBL" id="BGZK01001870">
    <property type="protein sequence ID" value="GBP87593.1"/>
    <property type="molecule type" value="Genomic_DNA"/>
</dbReference>
<organism evidence="2 3">
    <name type="scientific">Eumeta variegata</name>
    <name type="common">Bagworm moth</name>
    <name type="synonym">Eumeta japonica</name>
    <dbReference type="NCBI Taxonomy" id="151549"/>
    <lineage>
        <taxon>Eukaryota</taxon>
        <taxon>Metazoa</taxon>
        <taxon>Ecdysozoa</taxon>
        <taxon>Arthropoda</taxon>
        <taxon>Hexapoda</taxon>
        <taxon>Insecta</taxon>
        <taxon>Pterygota</taxon>
        <taxon>Neoptera</taxon>
        <taxon>Endopterygota</taxon>
        <taxon>Lepidoptera</taxon>
        <taxon>Glossata</taxon>
        <taxon>Ditrysia</taxon>
        <taxon>Tineoidea</taxon>
        <taxon>Psychidae</taxon>
        <taxon>Oiketicinae</taxon>
        <taxon>Eumeta</taxon>
    </lineage>
</organism>
<name>A0A4C1ZK92_EUMVA</name>
<evidence type="ECO:0000313" key="3">
    <source>
        <dbReference type="Proteomes" id="UP000299102"/>
    </source>
</evidence>
<protein>
    <submittedName>
        <fullName evidence="2">Uncharacterized protein</fullName>
    </submittedName>
</protein>
<reference evidence="2 3" key="1">
    <citation type="journal article" date="2019" name="Commun. Biol.">
        <title>The bagworm genome reveals a unique fibroin gene that provides high tensile strength.</title>
        <authorList>
            <person name="Kono N."/>
            <person name="Nakamura H."/>
            <person name="Ohtoshi R."/>
            <person name="Tomita M."/>
            <person name="Numata K."/>
            <person name="Arakawa K."/>
        </authorList>
    </citation>
    <scope>NUCLEOTIDE SEQUENCE [LARGE SCALE GENOMIC DNA]</scope>
</reference>
<accession>A0A4C1ZK92</accession>
<feature type="region of interest" description="Disordered" evidence="1">
    <location>
        <begin position="1"/>
        <end position="25"/>
    </location>
</feature>
<feature type="region of interest" description="Disordered" evidence="1">
    <location>
        <begin position="113"/>
        <end position="144"/>
    </location>
</feature>
<keyword evidence="3" id="KW-1185">Reference proteome</keyword>
<proteinExistence type="predicted"/>
<dbReference type="AlphaFoldDB" id="A0A4C1ZK92"/>
<sequence>MTWSPERAALNGDDVRPPLAPTSVITPSGVVTSLGSNDVIRLRDKGLRTGFGIKSNTNRHQEKDWDQNQESHELAFGAGQGLESKVTRIDIGCRTRIKIESNTIWHREQDWDQNRESHELSDRRVSPVWTERRPTTSSSLPERSVMVEEDVGVSTDNSSASSAESENFKIWTPRNGAITAGPSDRISDEKTPGHEATITPPSRTSGQKLKVAEDPRTNGRFDLIGLNSARLIGCSLKDESGNCKK</sequence>
<evidence type="ECO:0000313" key="2">
    <source>
        <dbReference type="EMBL" id="GBP87593.1"/>
    </source>
</evidence>
<feature type="compositionally biased region" description="Basic and acidic residues" evidence="1">
    <location>
        <begin position="113"/>
        <end position="134"/>
    </location>
</feature>
<gene>
    <name evidence="2" type="ORF">EVAR_99648_1</name>
</gene>